<evidence type="ECO:0008006" key="7">
    <source>
        <dbReference type="Google" id="ProtNLM"/>
    </source>
</evidence>
<dbReference type="InterPro" id="IPR032675">
    <property type="entry name" value="LRR_dom_sf"/>
</dbReference>
<gene>
    <name evidence="5" type="ORF">MOQ_003317</name>
</gene>
<feature type="coiled-coil region" evidence="3">
    <location>
        <begin position="383"/>
        <end position="502"/>
    </location>
</feature>
<evidence type="ECO:0000256" key="1">
    <source>
        <dbReference type="ARBA" id="ARBA00022614"/>
    </source>
</evidence>
<dbReference type="SUPFAM" id="SSF52058">
    <property type="entry name" value="L domain-like"/>
    <property type="match status" value="1"/>
</dbReference>
<dbReference type="Proteomes" id="UP000007350">
    <property type="component" value="Unassembled WGS sequence"/>
</dbReference>
<evidence type="ECO:0000313" key="6">
    <source>
        <dbReference type="Proteomes" id="UP000007350"/>
    </source>
</evidence>
<dbReference type="Pfam" id="PF14580">
    <property type="entry name" value="LRR_9"/>
    <property type="match status" value="1"/>
</dbReference>
<keyword evidence="6" id="KW-1185">Reference proteome</keyword>
<comment type="caution">
    <text evidence="5">The sequence shown here is derived from an EMBL/GenBank/DDBJ whole genome shotgun (WGS) entry which is preliminary data.</text>
</comment>
<proteinExistence type="predicted"/>
<reference evidence="5 6" key="1">
    <citation type="journal article" date="2012" name="BMC Genomics">
        <title>Comparative genomic analysis of human infective Trypanosoma cruzi lineages with the bat-restricted subspecies T. cruzi marinkellei.</title>
        <authorList>
            <person name="Franzen O."/>
            <person name="Talavera-Lopez C."/>
            <person name="Ochaya S."/>
            <person name="Butler C.E."/>
            <person name="Messenger L.A."/>
            <person name="Lewis M.D."/>
            <person name="Llewellyn M.S."/>
            <person name="Marinkelle C.J."/>
            <person name="Tyler K.M."/>
            <person name="Miles M.A."/>
            <person name="Andersson B."/>
        </authorList>
    </citation>
    <scope>NUCLEOTIDE SEQUENCE [LARGE SCALE GENOMIC DNA]</scope>
    <source>
        <strain evidence="5 6">B7</strain>
    </source>
</reference>
<dbReference type="OrthoDB" id="271226at2759"/>
<dbReference type="AlphaFoldDB" id="K2NV12"/>
<keyword evidence="1" id="KW-0433">Leucine-rich repeat</keyword>
<dbReference type="PANTHER" id="PTHR15454:SF56">
    <property type="entry name" value="PROTEIN PHOSPHATASE 1 REGULATORY SUBUNIT 7-RELATED"/>
    <property type="match status" value="1"/>
</dbReference>
<accession>K2NV12</accession>
<dbReference type="PANTHER" id="PTHR15454">
    <property type="entry name" value="NISCHARIN RELATED"/>
    <property type="match status" value="1"/>
</dbReference>
<protein>
    <recommendedName>
        <fullName evidence="7">Leucine-rich repeat protein (LRRP)</fullName>
    </recommendedName>
</protein>
<keyword evidence="3" id="KW-0175">Coiled coil</keyword>
<feature type="region of interest" description="Disordered" evidence="4">
    <location>
        <begin position="554"/>
        <end position="575"/>
    </location>
</feature>
<name>K2NV12_TRYCR</name>
<organism evidence="5 6">
    <name type="scientific">Trypanosoma cruzi marinkellei</name>
    <dbReference type="NCBI Taxonomy" id="85056"/>
    <lineage>
        <taxon>Eukaryota</taxon>
        <taxon>Discoba</taxon>
        <taxon>Euglenozoa</taxon>
        <taxon>Kinetoplastea</taxon>
        <taxon>Metakinetoplastina</taxon>
        <taxon>Trypanosomatida</taxon>
        <taxon>Trypanosomatidae</taxon>
        <taxon>Trypanosoma</taxon>
        <taxon>Schizotrypanum</taxon>
    </lineage>
</organism>
<dbReference type="InterPro" id="IPR001611">
    <property type="entry name" value="Leu-rich_rpt"/>
</dbReference>
<dbReference type="Gene3D" id="3.80.10.10">
    <property type="entry name" value="Ribonuclease Inhibitor"/>
    <property type="match status" value="2"/>
</dbReference>
<evidence type="ECO:0000256" key="4">
    <source>
        <dbReference type="SAM" id="MobiDB-lite"/>
    </source>
</evidence>
<dbReference type="GO" id="GO:0005737">
    <property type="term" value="C:cytoplasm"/>
    <property type="evidence" value="ECO:0007669"/>
    <property type="project" value="TreeGrafter"/>
</dbReference>
<keyword evidence="2" id="KW-0677">Repeat</keyword>
<sequence length="632" mass="69639">MYSVVQPAASATEMHVSGQSRNIKEIDLAAVFLTRQDREILALITSFDLSHNHIEQLHQLDALTALTRLNVSYNKIARIGFLPVTITELDLSHNSLPSLEGIGSLPHLRDLNVSYNCLKNLMGLSRSQPLQVLRAGGNRIVSTIGLESMAQLRLLSLDHNLIDNANELHFLSSTTCLEMLSLRENPVANMNGYRTLVARLQLSVLSLDGVPLLRAETTCPSAPKEVPKLTLAPVSLDTSRTGPLPMSEAVTHATSPPATLMEGTLAGGNCLQERGARGTEVPALSKKVRPKCYTTRGEAAPQIAAGGMPALSECGQKNHIHDHNLPKYGSLQSQRQKIPEKTNQKFSQELVLASSNVEKHGREPQTKKSAAVVTTKNLAVLPSHAVERKLHEAELLLEDMRKENEYLRTRNKTVGEQLKEARRVVTSQLDEINRLRLQLNSAEENEKKLKERLDKVKRGARVVDMHTHNTVDAMVIEQERLKAVYEAQIADLRQQLRSTHRQLATAVTAKITQPSGTIKKESPPLSSRSVQGEADLNDASVEIQAVIVDDTRAVPTSGDQDDTSLVTTKGETEEQTTGRIAGLRAADIGNLAGELKNWLYSEMAEDARRAEEERVLDKIRQSLDQDSVLKTE</sequence>
<dbReference type="EMBL" id="AHKC01009577">
    <property type="protein sequence ID" value="EKF32827.1"/>
    <property type="molecule type" value="Genomic_DNA"/>
</dbReference>
<evidence type="ECO:0000313" key="5">
    <source>
        <dbReference type="EMBL" id="EKF32827.1"/>
    </source>
</evidence>
<dbReference type="PROSITE" id="PS51450">
    <property type="entry name" value="LRR"/>
    <property type="match status" value="4"/>
</dbReference>
<evidence type="ECO:0000256" key="3">
    <source>
        <dbReference type="SAM" id="Coils"/>
    </source>
</evidence>
<evidence type="ECO:0000256" key="2">
    <source>
        <dbReference type="ARBA" id="ARBA00022737"/>
    </source>
</evidence>